<comment type="caution">
    <text evidence="8">The sequence shown here is derived from an EMBL/GenBank/DDBJ whole genome shotgun (WGS) entry which is preliminary data.</text>
</comment>
<dbReference type="GO" id="GO:0009969">
    <property type="term" value="P:xyloglucan biosynthetic process"/>
    <property type="evidence" value="ECO:0007669"/>
    <property type="project" value="TreeGrafter"/>
</dbReference>
<keyword evidence="3 7" id="KW-0808">Transferase</keyword>
<keyword evidence="9" id="KW-1185">Reference proteome</keyword>
<dbReference type="Gene3D" id="3.40.50.11340">
    <property type="match status" value="1"/>
</dbReference>
<reference evidence="8 9" key="1">
    <citation type="journal article" date="2022" name="Cell">
        <title>Repeat-based holocentromeres influence genome architecture and karyotype evolution.</title>
        <authorList>
            <person name="Hofstatter P.G."/>
            <person name="Thangavel G."/>
            <person name="Lux T."/>
            <person name="Neumann P."/>
            <person name="Vondrak T."/>
            <person name="Novak P."/>
            <person name="Zhang M."/>
            <person name="Costa L."/>
            <person name="Castellani M."/>
            <person name="Scott A."/>
            <person name="Toegelov H."/>
            <person name="Fuchs J."/>
            <person name="Mata-Sucre Y."/>
            <person name="Dias Y."/>
            <person name="Vanzela A.L.L."/>
            <person name="Huettel B."/>
            <person name="Almeida C.C.S."/>
            <person name="Simkova H."/>
            <person name="Souza G."/>
            <person name="Pedrosa-Harand A."/>
            <person name="Macas J."/>
            <person name="Mayer K.F.X."/>
            <person name="Houben A."/>
            <person name="Marques A."/>
        </authorList>
    </citation>
    <scope>NUCLEOTIDE SEQUENCE [LARGE SCALE GENOMIC DNA]</scope>
    <source>
        <strain evidence="8">RhyTen1mFocal</strain>
    </source>
</reference>
<evidence type="ECO:0000256" key="2">
    <source>
        <dbReference type="ARBA" id="ARBA00022676"/>
    </source>
</evidence>
<comment type="function">
    <text evidence="7">May be involved in cell wall biosynthesis.</text>
</comment>
<dbReference type="FunFam" id="3.40.50.11340:FF:000005">
    <property type="entry name" value="Galactoside 2-alpha-L-fucosyltransferase"/>
    <property type="match status" value="1"/>
</dbReference>
<comment type="subcellular location">
    <subcellularLocation>
        <location evidence="7">Golgi apparatus</location>
        <location evidence="7">Golgi stack membrane</location>
        <topology evidence="7">Single-pass type II membrane protein</topology>
    </subcellularLocation>
</comment>
<keyword evidence="2 7" id="KW-0328">Glycosyltransferase</keyword>
<evidence type="ECO:0000256" key="5">
    <source>
        <dbReference type="ARBA" id="ARBA00023180"/>
    </source>
</evidence>
<evidence type="ECO:0000256" key="7">
    <source>
        <dbReference type="RuleBase" id="RU367004"/>
    </source>
</evidence>
<dbReference type="GO" id="GO:0008107">
    <property type="term" value="F:galactoside 2-alpha-L-fucosyltransferase activity"/>
    <property type="evidence" value="ECO:0007669"/>
    <property type="project" value="InterPro"/>
</dbReference>
<dbReference type="PANTHER" id="PTHR31889:SF35">
    <property type="entry name" value="FUCOSYLTRANSFERASE"/>
    <property type="match status" value="1"/>
</dbReference>
<comment type="similarity">
    <text evidence="1 7">Belongs to the glycosyltransferase 37 family.</text>
</comment>
<dbReference type="EC" id="2.4.1.-" evidence="7"/>
<name>A0AAD6A2Y9_9POAL</name>
<evidence type="ECO:0000313" key="9">
    <source>
        <dbReference type="Proteomes" id="UP001210211"/>
    </source>
</evidence>
<dbReference type="EMBL" id="JAMRDG010000001">
    <property type="protein sequence ID" value="KAJ3708757.1"/>
    <property type="molecule type" value="Genomic_DNA"/>
</dbReference>
<accession>A0AAD6A2Y9</accession>
<keyword evidence="4 7" id="KW-0333">Golgi apparatus</keyword>
<evidence type="ECO:0000313" key="8">
    <source>
        <dbReference type="EMBL" id="KAJ3708757.1"/>
    </source>
</evidence>
<dbReference type="InterPro" id="IPR004938">
    <property type="entry name" value="XG_FTase"/>
</dbReference>
<organism evidence="8 9">
    <name type="scientific">Rhynchospora tenuis</name>
    <dbReference type="NCBI Taxonomy" id="198213"/>
    <lineage>
        <taxon>Eukaryota</taxon>
        <taxon>Viridiplantae</taxon>
        <taxon>Streptophyta</taxon>
        <taxon>Embryophyta</taxon>
        <taxon>Tracheophyta</taxon>
        <taxon>Spermatophyta</taxon>
        <taxon>Magnoliopsida</taxon>
        <taxon>Liliopsida</taxon>
        <taxon>Poales</taxon>
        <taxon>Cyperaceae</taxon>
        <taxon>Cyperoideae</taxon>
        <taxon>Rhynchosporeae</taxon>
        <taxon>Rhynchospora</taxon>
    </lineage>
</organism>
<keyword evidence="6 7" id="KW-0961">Cell wall biogenesis/degradation</keyword>
<evidence type="ECO:0000256" key="6">
    <source>
        <dbReference type="ARBA" id="ARBA00023316"/>
    </source>
</evidence>
<protein>
    <recommendedName>
        <fullName evidence="7">Fucosyltransferase</fullName>
        <ecNumber evidence="7">2.4.1.-</ecNumber>
    </recommendedName>
</protein>
<gene>
    <name evidence="8" type="ORF">LUZ61_012462</name>
</gene>
<sequence length="376" mass="43260">MKNWATMIKYRMNCNCIAARPLLCALFVVVSLLVLSKVWISGVKFTNGGGSTEGTATGTIPNDLLLGGLLSPNFYEQSCVSRYQSMLYRKASPCILSSSLINKLRKYEELHKMCSPNTPLFHQSLQQLKANHSTDQLKCNYVLWTPAGGLGNRMLTLVSTFLYALLTNRVMLIHQVDDMVDLFCEPFPGSTWYHDYLYHVLHKRFFCEDDQEVINKINWVLLKSDNYFVPGLFMIPKYEQELERMFPIKETVFHHLGRYLLHPSNSVWGMVMRYHNSYMAKAKERIGIQARIFQSSPISIDDLYKQMVNCTQEESILPKLNPEQSKNSFLVPNEATPRAVLLASLYGVLYDRLKDMYYLHSTTTSEIVSVYQPSHE</sequence>
<dbReference type="GO" id="GO:0071555">
    <property type="term" value="P:cell wall organization"/>
    <property type="evidence" value="ECO:0007669"/>
    <property type="project" value="UniProtKB-UniRule"/>
</dbReference>
<dbReference type="GO" id="GO:0032580">
    <property type="term" value="C:Golgi cisterna membrane"/>
    <property type="evidence" value="ECO:0007669"/>
    <property type="project" value="UniProtKB-SubCell"/>
</dbReference>
<dbReference type="Proteomes" id="UP001210211">
    <property type="component" value="Unassembled WGS sequence"/>
</dbReference>
<dbReference type="AlphaFoldDB" id="A0AAD6A2Y9"/>
<evidence type="ECO:0000256" key="3">
    <source>
        <dbReference type="ARBA" id="ARBA00022679"/>
    </source>
</evidence>
<evidence type="ECO:0000256" key="1">
    <source>
        <dbReference type="ARBA" id="ARBA00010481"/>
    </source>
</evidence>
<evidence type="ECO:0000256" key="4">
    <source>
        <dbReference type="ARBA" id="ARBA00023034"/>
    </source>
</evidence>
<dbReference type="GO" id="GO:0042546">
    <property type="term" value="P:cell wall biogenesis"/>
    <property type="evidence" value="ECO:0007669"/>
    <property type="project" value="InterPro"/>
</dbReference>
<keyword evidence="5" id="KW-0325">Glycoprotein</keyword>
<dbReference type="PANTHER" id="PTHR31889">
    <property type="entry name" value="FUCOSYLTRANSFERASE 2-RELATED"/>
    <property type="match status" value="1"/>
</dbReference>
<dbReference type="Pfam" id="PF03254">
    <property type="entry name" value="XG_FTase"/>
    <property type="match status" value="2"/>
</dbReference>
<proteinExistence type="inferred from homology"/>